<dbReference type="STRING" id="137246.A0A401TDZ1"/>
<dbReference type="AlphaFoldDB" id="A0A401TDZ1"/>
<sequence>NKEHKAMTEQLMAVNTAQATEIDKLNKELDRWREQQGDKNRETSLQEEIEKLRKELGKSQTECKILEDTYTREKAELQQVTKTGSILNQLITEN</sequence>
<proteinExistence type="predicted"/>
<dbReference type="Proteomes" id="UP000287033">
    <property type="component" value="Unassembled WGS sequence"/>
</dbReference>
<evidence type="ECO:0000256" key="1">
    <source>
        <dbReference type="SAM" id="Coils"/>
    </source>
</evidence>
<reference evidence="2 3" key="1">
    <citation type="journal article" date="2018" name="Nat. Ecol. Evol.">
        <title>Shark genomes provide insights into elasmobranch evolution and the origin of vertebrates.</title>
        <authorList>
            <person name="Hara Y"/>
            <person name="Yamaguchi K"/>
            <person name="Onimaru K"/>
            <person name="Kadota M"/>
            <person name="Koyanagi M"/>
            <person name="Keeley SD"/>
            <person name="Tatsumi K"/>
            <person name="Tanaka K"/>
            <person name="Motone F"/>
            <person name="Kageyama Y"/>
            <person name="Nozu R"/>
            <person name="Adachi N"/>
            <person name="Nishimura O"/>
            <person name="Nakagawa R"/>
            <person name="Tanegashima C"/>
            <person name="Kiyatake I"/>
            <person name="Matsumoto R"/>
            <person name="Murakumo K"/>
            <person name="Nishida K"/>
            <person name="Terakita A"/>
            <person name="Kuratani S"/>
            <person name="Sato K"/>
            <person name="Hyodo S Kuraku.S."/>
        </authorList>
    </citation>
    <scope>NUCLEOTIDE SEQUENCE [LARGE SCALE GENOMIC DNA]</scope>
</reference>
<feature type="non-terminal residue" evidence="2">
    <location>
        <position position="1"/>
    </location>
</feature>
<gene>
    <name evidence="2" type="ORF">chiPu_0024907</name>
</gene>
<protein>
    <submittedName>
        <fullName evidence="2">Uncharacterized protein</fullName>
    </submittedName>
</protein>
<evidence type="ECO:0000313" key="2">
    <source>
        <dbReference type="EMBL" id="GCC40849.1"/>
    </source>
</evidence>
<comment type="caution">
    <text evidence="2">The sequence shown here is derived from an EMBL/GenBank/DDBJ whole genome shotgun (WGS) entry which is preliminary data.</text>
</comment>
<keyword evidence="1" id="KW-0175">Coiled coil</keyword>
<organism evidence="2 3">
    <name type="scientific">Chiloscyllium punctatum</name>
    <name type="common">Brownbanded bambooshark</name>
    <name type="synonym">Hemiscyllium punctatum</name>
    <dbReference type="NCBI Taxonomy" id="137246"/>
    <lineage>
        <taxon>Eukaryota</taxon>
        <taxon>Metazoa</taxon>
        <taxon>Chordata</taxon>
        <taxon>Craniata</taxon>
        <taxon>Vertebrata</taxon>
        <taxon>Chondrichthyes</taxon>
        <taxon>Elasmobranchii</taxon>
        <taxon>Galeomorphii</taxon>
        <taxon>Galeoidea</taxon>
        <taxon>Orectolobiformes</taxon>
        <taxon>Hemiscylliidae</taxon>
        <taxon>Chiloscyllium</taxon>
    </lineage>
</organism>
<keyword evidence="3" id="KW-1185">Reference proteome</keyword>
<name>A0A401TDZ1_CHIPU</name>
<dbReference type="EMBL" id="BEZZ01048562">
    <property type="protein sequence ID" value="GCC40849.1"/>
    <property type="molecule type" value="Genomic_DNA"/>
</dbReference>
<feature type="coiled-coil region" evidence="1">
    <location>
        <begin position="15"/>
        <end position="83"/>
    </location>
</feature>
<evidence type="ECO:0000313" key="3">
    <source>
        <dbReference type="Proteomes" id="UP000287033"/>
    </source>
</evidence>
<accession>A0A401TDZ1</accession>